<proteinExistence type="predicted"/>
<feature type="region of interest" description="Disordered" evidence="1">
    <location>
        <begin position="1"/>
        <end position="53"/>
    </location>
</feature>
<dbReference type="KEGG" id="mpp:MICPUCDRAFT_65042"/>
<evidence type="ECO:0000313" key="2">
    <source>
        <dbReference type="EMBL" id="EEH59541.1"/>
    </source>
</evidence>
<dbReference type="AlphaFoldDB" id="C1MLG8"/>
<feature type="compositionally biased region" description="Basic residues" evidence="1">
    <location>
        <begin position="43"/>
        <end position="53"/>
    </location>
</feature>
<evidence type="ECO:0000313" key="3">
    <source>
        <dbReference type="Proteomes" id="UP000001876"/>
    </source>
</evidence>
<gene>
    <name evidence="2" type="ORF">MICPUCDRAFT_65042</name>
</gene>
<sequence>MSHVENRNPTRFSQGSVGRVSQSEAAVPASDWSADVASARDGRAHRHATHPRATRIVFNGNGHLHADMRATRCPSGAGPRPARDTGEFCLFFLAPPSRRHLVTRVHATITWIPARRKALRNDRDRYRVRPHDSRCG</sequence>
<name>C1MLG8_MICPC</name>
<protein>
    <submittedName>
        <fullName evidence="2">Predicted protein</fullName>
    </submittedName>
</protein>
<accession>C1MLG8</accession>
<dbReference type="GeneID" id="9681589"/>
<dbReference type="EMBL" id="GG663736">
    <property type="protein sequence ID" value="EEH59541.1"/>
    <property type="molecule type" value="Genomic_DNA"/>
</dbReference>
<keyword evidence="3" id="KW-1185">Reference proteome</keyword>
<dbReference type="RefSeq" id="XP_003056165.1">
    <property type="nucleotide sequence ID" value="XM_003056119.1"/>
</dbReference>
<dbReference type="Proteomes" id="UP000001876">
    <property type="component" value="Unassembled WGS sequence"/>
</dbReference>
<reference evidence="2 3" key="1">
    <citation type="journal article" date="2009" name="Science">
        <title>Green evolution and dynamic adaptations revealed by genomes of the marine picoeukaryotes Micromonas.</title>
        <authorList>
            <person name="Worden A.Z."/>
            <person name="Lee J.H."/>
            <person name="Mock T."/>
            <person name="Rouze P."/>
            <person name="Simmons M.P."/>
            <person name="Aerts A.L."/>
            <person name="Allen A.E."/>
            <person name="Cuvelier M.L."/>
            <person name="Derelle E."/>
            <person name="Everett M.V."/>
            <person name="Foulon E."/>
            <person name="Grimwood J."/>
            <person name="Gundlach H."/>
            <person name="Henrissat B."/>
            <person name="Napoli C."/>
            <person name="McDonald S.M."/>
            <person name="Parker M.S."/>
            <person name="Rombauts S."/>
            <person name="Salamov A."/>
            <person name="Von Dassow P."/>
            <person name="Badger J.H."/>
            <person name="Coutinho P.M."/>
            <person name="Demir E."/>
            <person name="Dubchak I."/>
            <person name="Gentemann C."/>
            <person name="Eikrem W."/>
            <person name="Gready J.E."/>
            <person name="John U."/>
            <person name="Lanier W."/>
            <person name="Lindquist E.A."/>
            <person name="Lucas S."/>
            <person name="Mayer K.F."/>
            <person name="Moreau H."/>
            <person name="Not F."/>
            <person name="Otillar R."/>
            <person name="Panaud O."/>
            <person name="Pangilinan J."/>
            <person name="Paulsen I."/>
            <person name="Piegu B."/>
            <person name="Poliakov A."/>
            <person name="Robbens S."/>
            <person name="Schmutz J."/>
            <person name="Toulza E."/>
            <person name="Wyss T."/>
            <person name="Zelensky A."/>
            <person name="Zhou K."/>
            <person name="Armbrust E.V."/>
            <person name="Bhattacharya D."/>
            <person name="Goodenough U.W."/>
            <person name="Van de Peer Y."/>
            <person name="Grigoriev I.V."/>
        </authorList>
    </citation>
    <scope>NUCLEOTIDE SEQUENCE [LARGE SCALE GENOMIC DNA]</scope>
    <source>
        <strain evidence="2 3">CCMP1545</strain>
    </source>
</reference>
<evidence type="ECO:0000256" key="1">
    <source>
        <dbReference type="SAM" id="MobiDB-lite"/>
    </source>
</evidence>
<organism evidence="3">
    <name type="scientific">Micromonas pusilla (strain CCMP1545)</name>
    <name type="common">Picoplanktonic green alga</name>
    <dbReference type="NCBI Taxonomy" id="564608"/>
    <lineage>
        <taxon>Eukaryota</taxon>
        <taxon>Viridiplantae</taxon>
        <taxon>Chlorophyta</taxon>
        <taxon>Mamiellophyceae</taxon>
        <taxon>Mamiellales</taxon>
        <taxon>Mamiellaceae</taxon>
        <taxon>Micromonas</taxon>
    </lineage>
</organism>
<feature type="compositionally biased region" description="Polar residues" evidence="1">
    <location>
        <begin position="9"/>
        <end position="24"/>
    </location>
</feature>